<dbReference type="NCBIfam" id="NF001567">
    <property type="entry name" value="PRK00389.1"/>
    <property type="match status" value="1"/>
</dbReference>
<dbReference type="EC" id="2.1.2.10" evidence="2 7"/>
<dbReference type="AlphaFoldDB" id="K4LIY9"/>
<evidence type="ECO:0000256" key="3">
    <source>
        <dbReference type="ARBA" id="ARBA00022576"/>
    </source>
</evidence>
<dbReference type="Gene3D" id="3.30.1360.120">
    <property type="entry name" value="Probable tRNA modification gtpase trme, domain 1"/>
    <property type="match status" value="1"/>
</dbReference>
<keyword evidence="12" id="KW-1185">Reference proteome</keyword>
<evidence type="ECO:0000256" key="5">
    <source>
        <dbReference type="ARBA" id="ARBA00031395"/>
    </source>
</evidence>
<dbReference type="GO" id="GO:0005829">
    <property type="term" value="C:cytosol"/>
    <property type="evidence" value="ECO:0007669"/>
    <property type="project" value="TreeGrafter"/>
</dbReference>
<accession>K4LIY9</accession>
<keyword evidence="11" id="KW-0489">Methyltransferase</keyword>
<dbReference type="HOGENOM" id="CLU_007884_10_2_9"/>
<dbReference type="FunFam" id="4.10.1250.10:FF:000001">
    <property type="entry name" value="Aminomethyltransferase"/>
    <property type="match status" value="1"/>
</dbReference>
<gene>
    <name evidence="7 11" type="primary">gcvT</name>
    <name evidence="11" type="ordered locus">Tph_c17220</name>
</gene>
<dbReference type="InterPro" id="IPR027266">
    <property type="entry name" value="TrmE/GcvT-like"/>
</dbReference>
<dbReference type="Proteomes" id="UP000000467">
    <property type="component" value="Chromosome"/>
</dbReference>
<dbReference type="SUPFAM" id="SSF101790">
    <property type="entry name" value="Aminomethyltransferase beta-barrel domain"/>
    <property type="match status" value="1"/>
</dbReference>
<dbReference type="FunFam" id="2.40.30.110:FF:000003">
    <property type="entry name" value="Aminomethyltransferase"/>
    <property type="match status" value="1"/>
</dbReference>
<dbReference type="InterPro" id="IPR028896">
    <property type="entry name" value="GcvT/YgfZ/DmdA"/>
</dbReference>
<name>K4LIY9_THEPS</name>
<dbReference type="PIRSF" id="PIRSF006487">
    <property type="entry name" value="GcvT"/>
    <property type="match status" value="1"/>
</dbReference>
<dbReference type="InterPro" id="IPR029043">
    <property type="entry name" value="GcvT/YgfZ_C"/>
</dbReference>
<evidence type="ECO:0000313" key="12">
    <source>
        <dbReference type="Proteomes" id="UP000000467"/>
    </source>
</evidence>
<dbReference type="HAMAP" id="MF_00259">
    <property type="entry name" value="GcvT"/>
    <property type="match status" value="1"/>
</dbReference>
<dbReference type="GO" id="GO:0004047">
    <property type="term" value="F:aminomethyltransferase activity"/>
    <property type="evidence" value="ECO:0007669"/>
    <property type="project" value="UniProtKB-UniRule"/>
</dbReference>
<organism evidence="11 12">
    <name type="scientific">Thermacetogenium phaeum (strain ATCC BAA-254 / DSM 26808 / PB)</name>
    <dbReference type="NCBI Taxonomy" id="1089553"/>
    <lineage>
        <taxon>Bacteria</taxon>
        <taxon>Bacillati</taxon>
        <taxon>Bacillota</taxon>
        <taxon>Clostridia</taxon>
        <taxon>Thermoanaerobacterales</taxon>
        <taxon>Thermoanaerobacteraceae</taxon>
        <taxon>Thermacetogenium</taxon>
    </lineage>
</organism>
<dbReference type="EMBL" id="CP003732">
    <property type="protein sequence ID" value="AFV11925.1"/>
    <property type="molecule type" value="Genomic_DNA"/>
</dbReference>
<dbReference type="Pfam" id="PF01571">
    <property type="entry name" value="GCV_T"/>
    <property type="match status" value="1"/>
</dbReference>
<evidence type="ECO:0000256" key="7">
    <source>
        <dbReference type="HAMAP-Rule" id="MF_00259"/>
    </source>
</evidence>
<evidence type="ECO:0000256" key="1">
    <source>
        <dbReference type="ARBA" id="ARBA00008609"/>
    </source>
</evidence>
<dbReference type="Pfam" id="PF08669">
    <property type="entry name" value="GCV_T_C"/>
    <property type="match status" value="1"/>
</dbReference>
<dbReference type="GO" id="GO:0005960">
    <property type="term" value="C:glycine cleavage complex"/>
    <property type="evidence" value="ECO:0007669"/>
    <property type="project" value="InterPro"/>
</dbReference>
<comment type="subunit">
    <text evidence="7">The glycine cleavage system is composed of four proteins: P, T, L and H.</text>
</comment>
<feature type="domain" description="GCVT N-terminal" evidence="9">
    <location>
        <begin position="8"/>
        <end position="265"/>
    </location>
</feature>
<comment type="catalytic activity">
    <reaction evidence="6 7">
        <text>N(6)-[(R)-S(8)-aminomethyldihydrolipoyl]-L-lysyl-[protein] + (6S)-5,6,7,8-tetrahydrofolate = N(6)-[(R)-dihydrolipoyl]-L-lysyl-[protein] + (6R)-5,10-methylene-5,6,7,8-tetrahydrofolate + NH4(+)</text>
        <dbReference type="Rhea" id="RHEA:16945"/>
        <dbReference type="Rhea" id="RHEA-COMP:10475"/>
        <dbReference type="Rhea" id="RHEA-COMP:10492"/>
        <dbReference type="ChEBI" id="CHEBI:15636"/>
        <dbReference type="ChEBI" id="CHEBI:28938"/>
        <dbReference type="ChEBI" id="CHEBI:57453"/>
        <dbReference type="ChEBI" id="CHEBI:83100"/>
        <dbReference type="ChEBI" id="CHEBI:83143"/>
        <dbReference type="EC" id="2.1.2.10"/>
    </reaction>
</comment>
<dbReference type="InterPro" id="IPR022903">
    <property type="entry name" value="GcvT_bac"/>
</dbReference>
<comment type="similarity">
    <text evidence="1 7">Belongs to the GcvT family.</text>
</comment>
<dbReference type="GO" id="GO:0032259">
    <property type="term" value="P:methylation"/>
    <property type="evidence" value="ECO:0007669"/>
    <property type="project" value="UniProtKB-KW"/>
</dbReference>
<dbReference type="SUPFAM" id="SSF103025">
    <property type="entry name" value="Folate-binding domain"/>
    <property type="match status" value="1"/>
</dbReference>
<dbReference type="PANTHER" id="PTHR43757:SF2">
    <property type="entry name" value="AMINOMETHYLTRANSFERASE, MITOCHONDRIAL"/>
    <property type="match status" value="1"/>
</dbReference>
<dbReference type="GO" id="GO:0008483">
    <property type="term" value="F:transaminase activity"/>
    <property type="evidence" value="ECO:0007669"/>
    <property type="project" value="UniProtKB-KW"/>
</dbReference>
<dbReference type="InterPro" id="IPR013977">
    <property type="entry name" value="GcvT_C"/>
</dbReference>
<protein>
    <recommendedName>
        <fullName evidence="2 7">Aminomethyltransferase</fullName>
        <ecNumber evidence="2 7">2.1.2.10</ecNumber>
    </recommendedName>
    <alternativeName>
        <fullName evidence="5 7">Glycine cleavage system T protein</fullName>
    </alternativeName>
</protein>
<dbReference type="STRING" id="1089553.Tph_c17220"/>
<dbReference type="PANTHER" id="PTHR43757">
    <property type="entry name" value="AMINOMETHYLTRANSFERASE"/>
    <property type="match status" value="1"/>
</dbReference>
<keyword evidence="3 7" id="KW-0032">Aminotransferase</keyword>
<dbReference type="eggNOG" id="COG0404">
    <property type="taxonomic scope" value="Bacteria"/>
</dbReference>
<evidence type="ECO:0000256" key="4">
    <source>
        <dbReference type="ARBA" id="ARBA00022679"/>
    </source>
</evidence>
<evidence type="ECO:0000256" key="8">
    <source>
        <dbReference type="PIRSR" id="PIRSR006487-1"/>
    </source>
</evidence>
<feature type="domain" description="Aminomethyltransferase C-terminal" evidence="10">
    <location>
        <begin position="284"/>
        <end position="362"/>
    </location>
</feature>
<reference evidence="11 12" key="1">
    <citation type="journal article" date="2012" name="BMC Genomics">
        <title>Genome-guided analysis of physiological and morphological traits of the fermentative acetate oxidizer Thermacetogenium phaeum.</title>
        <authorList>
            <person name="Oehler D."/>
            <person name="Poehlein A."/>
            <person name="Leimbach A."/>
            <person name="Muller N."/>
            <person name="Daniel R."/>
            <person name="Gottschalk G."/>
            <person name="Schink B."/>
        </authorList>
    </citation>
    <scope>NUCLEOTIDE SEQUENCE [LARGE SCALE GENOMIC DNA]</scope>
    <source>
        <strain evidence="12">ATCC BAA-254 / DSM 26808 / PB</strain>
    </source>
</reference>
<dbReference type="InterPro" id="IPR006222">
    <property type="entry name" value="GCVT_N"/>
</dbReference>
<proteinExistence type="inferred from homology"/>
<dbReference type="KEGG" id="tpz:Tph_c17220"/>
<sequence length="365" mass="41008">MSLKRTPLYPMHQKHGGNMIDFGGWELPVEYKATGIIAEHHQVRQKAGLFDVSHMGEVDIRGEKAEEFVQELITNDISALKENQVCYSPMCYPDGGCVDDLLIYKYDRNHYFLVINAANTDKDFAWMQEHKLPGVTLENVSETYAELALQGPLAEEVLQSICDTDLKEINYYWFRPAVKVAGIECIVSRTGYTGEDGFELYTSPDKACELWEAILEAGKGEVLPIGLGARDTLRFEAKMPLYGHELSREITPLEARLDRFVKLDKPSFIGKEALAKQKEKGPDRLLVELEMTGRGIPRAGYEIQKNGQKIGWVTSGGYAPTLGKNLGLALVEKEYAVPGEEIDIIIRNKPVKARTGEGLFYKRTK</sequence>
<dbReference type="OrthoDB" id="9774591at2"/>
<keyword evidence="4 7" id="KW-0808">Transferase</keyword>
<comment type="function">
    <text evidence="7">The glycine cleavage system catalyzes the degradation of glycine.</text>
</comment>
<dbReference type="RefSeq" id="WP_015050805.1">
    <property type="nucleotide sequence ID" value="NC_018870.1"/>
</dbReference>
<evidence type="ECO:0000259" key="9">
    <source>
        <dbReference type="Pfam" id="PF01571"/>
    </source>
</evidence>
<evidence type="ECO:0000313" key="11">
    <source>
        <dbReference type="EMBL" id="AFV11925.1"/>
    </source>
</evidence>
<dbReference type="Gene3D" id="2.40.30.110">
    <property type="entry name" value="Aminomethyltransferase beta-barrel domains"/>
    <property type="match status" value="1"/>
</dbReference>
<dbReference type="FunFam" id="3.30.70.1400:FF:000001">
    <property type="entry name" value="Aminomethyltransferase"/>
    <property type="match status" value="1"/>
</dbReference>
<dbReference type="NCBIfam" id="TIGR00528">
    <property type="entry name" value="gcvT"/>
    <property type="match status" value="1"/>
</dbReference>
<dbReference type="GO" id="GO:0008168">
    <property type="term" value="F:methyltransferase activity"/>
    <property type="evidence" value="ECO:0007669"/>
    <property type="project" value="UniProtKB-KW"/>
</dbReference>
<dbReference type="Gene3D" id="4.10.1250.10">
    <property type="entry name" value="Aminomethyltransferase fragment"/>
    <property type="match status" value="1"/>
</dbReference>
<evidence type="ECO:0000256" key="6">
    <source>
        <dbReference type="ARBA" id="ARBA00047665"/>
    </source>
</evidence>
<evidence type="ECO:0000259" key="10">
    <source>
        <dbReference type="Pfam" id="PF08669"/>
    </source>
</evidence>
<dbReference type="Gene3D" id="3.30.70.1400">
    <property type="entry name" value="Aminomethyltransferase beta-barrel domains"/>
    <property type="match status" value="1"/>
</dbReference>
<feature type="binding site" evidence="8">
    <location>
        <position position="199"/>
    </location>
    <ligand>
        <name>substrate</name>
    </ligand>
</feature>
<dbReference type="InterPro" id="IPR006223">
    <property type="entry name" value="GcvT"/>
</dbReference>
<evidence type="ECO:0000256" key="2">
    <source>
        <dbReference type="ARBA" id="ARBA00012616"/>
    </source>
</evidence>
<dbReference type="GO" id="GO:0019464">
    <property type="term" value="P:glycine decarboxylation via glycine cleavage system"/>
    <property type="evidence" value="ECO:0007669"/>
    <property type="project" value="UniProtKB-UniRule"/>
</dbReference>